<keyword evidence="2" id="KW-1185">Reference proteome</keyword>
<accession>A0A7M1B829</accession>
<sequence length="133" mass="15585">MIAEMVQAKYITLDFDDNGDEIVKEYKGDKKPNIISKKSNVMFIDSTNIEILNEYKHRDGKITFRDGVLYFFGRFGEVVFRTSMLEDYEINGDLLTFKTMNSVYRFKMLKDIKIDDSILASQENIDKVKSFYS</sequence>
<reference evidence="1 2" key="1">
    <citation type="submission" date="2019-07" db="EMBL/GenBank/DDBJ databases">
        <title>Sulfurimonas paralvinellae sp. nov., a novel mesophilic, hydrogen- and sulfur-oxidizing chemolithoautotroph within the Epsilonproteo- bacteria isolated from a deep-sea hydrothermal vent polychaete nest, reclassification of Thiomicrospira denitrificans as Sulfurimonas denitrificans comb. nov. and emended description of the genus Sulfurimonas.</title>
        <authorList>
            <person name="Wang S."/>
            <person name="Jiang L."/>
            <person name="Shao Z."/>
        </authorList>
    </citation>
    <scope>NUCLEOTIDE SEQUENCE [LARGE SCALE GENOMIC DNA]</scope>
    <source>
        <strain evidence="1 2">GO25</strain>
    </source>
</reference>
<dbReference type="RefSeq" id="WP_193109849.1">
    <property type="nucleotide sequence ID" value="NZ_CP041406.1"/>
</dbReference>
<name>A0A7M1B829_9BACT</name>
<gene>
    <name evidence="1" type="ORF">FM071_06030</name>
</gene>
<organism evidence="1 2">
    <name type="scientific">Sulfurimonas paralvinellae</name>
    <dbReference type="NCBI Taxonomy" id="317658"/>
    <lineage>
        <taxon>Bacteria</taxon>
        <taxon>Pseudomonadati</taxon>
        <taxon>Campylobacterota</taxon>
        <taxon>Epsilonproteobacteria</taxon>
        <taxon>Campylobacterales</taxon>
        <taxon>Sulfurimonadaceae</taxon>
        <taxon>Sulfurimonas</taxon>
    </lineage>
</organism>
<dbReference type="EMBL" id="CP041406">
    <property type="protein sequence ID" value="QOP45870.1"/>
    <property type="molecule type" value="Genomic_DNA"/>
</dbReference>
<evidence type="ECO:0000313" key="2">
    <source>
        <dbReference type="Proteomes" id="UP000593580"/>
    </source>
</evidence>
<dbReference type="Proteomes" id="UP000593580">
    <property type="component" value="Chromosome"/>
</dbReference>
<evidence type="ECO:0000313" key="1">
    <source>
        <dbReference type="EMBL" id="QOP45870.1"/>
    </source>
</evidence>
<dbReference type="AlphaFoldDB" id="A0A7M1B829"/>
<protein>
    <submittedName>
        <fullName evidence="1">Uncharacterized protein</fullName>
    </submittedName>
</protein>
<dbReference type="KEGG" id="spal:FM071_06030"/>
<proteinExistence type="predicted"/>